<protein>
    <submittedName>
        <fullName evidence="1 3">Uncharacterized protein</fullName>
    </submittedName>
</protein>
<gene>
    <name evidence="1" type="ORF">OFLC_LOCUS6128</name>
</gene>
<reference evidence="3" key="1">
    <citation type="submission" date="2016-06" db="UniProtKB">
        <authorList>
            <consortium name="WormBaseParasite"/>
        </authorList>
    </citation>
    <scope>IDENTIFICATION</scope>
</reference>
<reference evidence="1 2" key="2">
    <citation type="submission" date="2018-11" db="EMBL/GenBank/DDBJ databases">
        <authorList>
            <consortium name="Pathogen Informatics"/>
        </authorList>
    </citation>
    <scope>NUCLEOTIDE SEQUENCE [LARGE SCALE GENOMIC DNA]</scope>
</reference>
<dbReference type="EMBL" id="UZAJ01005660">
    <property type="protein sequence ID" value="VDO45525.1"/>
    <property type="molecule type" value="Genomic_DNA"/>
</dbReference>
<evidence type="ECO:0000313" key="3">
    <source>
        <dbReference type="WBParaSite" id="OFLC_0000612701-mRNA-1"/>
    </source>
</evidence>
<evidence type="ECO:0000313" key="2">
    <source>
        <dbReference type="Proteomes" id="UP000267606"/>
    </source>
</evidence>
<name>A0A183HF66_9BILA</name>
<organism evidence="3">
    <name type="scientific">Onchocerca flexuosa</name>
    <dbReference type="NCBI Taxonomy" id="387005"/>
    <lineage>
        <taxon>Eukaryota</taxon>
        <taxon>Metazoa</taxon>
        <taxon>Ecdysozoa</taxon>
        <taxon>Nematoda</taxon>
        <taxon>Chromadorea</taxon>
        <taxon>Rhabditida</taxon>
        <taxon>Spirurina</taxon>
        <taxon>Spiruromorpha</taxon>
        <taxon>Filarioidea</taxon>
        <taxon>Onchocercidae</taxon>
        <taxon>Onchocerca</taxon>
    </lineage>
</organism>
<keyword evidence="2" id="KW-1185">Reference proteome</keyword>
<dbReference type="WBParaSite" id="OFLC_0000612701-mRNA-1">
    <property type="protein sequence ID" value="OFLC_0000612701-mRNA-1"/>
    <property type="gene ID" value="OFLC_0000612701"/>
</dbReference>
<dbReference type="Proteomes" id="UP000267606">
    <property type="component" value="Unassembled WGS sequence"/>
</dbReference>
<accession>A0A183HF66</accession>
<dbReference type="STRING" id="387005.A0A183HF66"/>
<sequence length="74" mass="8535">MFQLCNFGFLAKKISFQMKAISRLHFIDWLKPLQFVISAHPAIGKRTFAVICIDHQSTLHTDIRHRSGCESFCP</sequence>
<dbReference type="AlphaFoldDB" id="A0A183HF66"/>
<evidence type="ECO:0000313" key="1">
    <source>
        <dbReference type="EMBL" id="VDO45525.1"/>
    </source>
</evidence>
<proteinExistence type="predicted"/>